<evidence type="ECO:0000313" key="8">
    <source>
        <dbReference type="EMBL" id="MBB5730898.1"/>
    </source>
</evidence>
<reference evidence="8 9" key="1">
    <citation type="submission" date="2020-08" db="EMBL/GenBank/DDBJ databases">
        <title>Genomic Encyclopedia of Type Strains, Phase IV (KMG-IV): sequencing the most valuable type-strain genomes for metagenomic binning, comparative biology and taxonomic classification.</title>
        <authorList>
            <person name="Goeker M."/>
        </authorList>
    </citation>
    <scope>NUCLEOTIDE SEQUENCE [LARGE SCALE GENOMIC DNA]</scope>
    <source>
        <strain evidence="8 9">DSM 103336</strain>
    </source>
</reference>
<comment type="subcellular location">
    <subcellularLocation>
        <location evidence="1">Membrane</location>
        <topology evidence="1">Multi-pass membrane protein</topology>
    </subcellularLocation>
</comment>
<dbReference type="Pfam" id="PF04610">
    <property type="entry name" value="TrbL"/>
    <property type="match status" value="1"/>
</dbReference>
<feature type="transmembrane region" description="Helical" evidence="7">
    <location>
        <begin position="39"/>
        <end position="59"/>
    </location>
</feature>
<dbReference type="EMBL" id="JACIJR010000011">
    <property type="protein sequence ID" value="MBB5730898.1"/>
    <property type="molecule type" value="Genomic_DNA"/>
</dbReference>
<evidence type="ECO:0000256" key="2">
    <source>
        <dbReference type="ARBA" id="ARBA00007802"/>
    </source>
</evidence>
<dbReference type="InterPro" id="IPR007688">
    <property type="entry name" value="Conjugal_tfr_TrbL/VirB6"/>
</dbReference>
<feature type="region of interest" description="Disordered" evidence="6">
    <location>
        <begin position="291"/>
        <end position="319"/>
    </location>
</feature>
<dbReference type="OrthoDB" id="7854576at2"/>
<evidence type="ECO:0000256" key="7">
    <source>
        <dbReference type="SAM" id="Phobius"/>
    </source>
</evidence>
<dbReference type="RefSeq" id="WP_157174863.1">
    <property type="nucleotide sequence ID" value="NZ_BMJP01000009.1"/>
</dbReference>
<proteinExistence type="inferred from homology"/>
<dbReference type="GO" id="GO:0016020">
    <property type="term" value="C:membrane"/>
    <property type="evidence" value="ECO:0007669"/>
    <property type="project" value="UniProtKB-SubCell"/>
</dbReference>
<feature type="transmembrane region" description="Helical" evidence="7">
    <location>
        <begin position="242"/>
        <end position="260"/>
    </location>
</feature>
<feature type="transmembrane region" description="Helical" evidence="7">
    <location>
        <begin position="208"/>
        <end position="226"/>
    </location>
</feature>
<organism evidence="8 9">
    <name type="scientific">Sphingomonas prati</name>
    <dbReference type="NCBI Taxonomy" id="1843237"/>
    <lineage>
        <taxon>Bacteria</taxon>
        <taxon>Pseudomonadati</taxon>
        <taxon>Pseudomonadota</taxon>
        <taxon>Alphaproteobacteria</taxon>
        <taxon>Sphingomonadales</taxon>
        <taxon>Sphingomonadaceae</taxon>
        <taxon>Sphingomonas</taxon>
    </lineage>
</organism>
<keyword evidence="5 7" id="KW-0472">Membrane</keyword>
<feature type="transmembrane region" description="Helical" evidence="7">
    <location>
        <begin position="175"/>
        <end position="196"/>
    </location>
</feature>
<evidence type="ECO:0000256" key="6">
    <source>
        <dbReference type="SAM" id="MobiDB-lite"/>
    </source>
</evidence>
<keyword evidence="4 7" id="KW-1133">Transmembrane helix</keyword>
<name>A0A7W9BWE9_9SPHN</name>
<dbReference type="AlphaFoldDB" id="A0A7W9BWE9"/>
<evidence type="ECO:0000256" key="4">
    <source>
        <dbReference type="ARBA" id="ARBA00022989"/>
    </source>
</evidence>
<dbReference type="Proteomes" id="UP000546701">
    <property type="component" value="Unassembled WGS sequence"/>
</dbReference>
<feature type="compositionally biased region" description="Gly residues" evidence="6">
    <location>
        <begin position="296"/>
        <end position="319"/>
    </location>
</feature>
<evidence type="ECO:0000313" key="9">
    <source>
        <dbReference type="Proteomes" id="UP000546701"/>
    </source>
</evidence>
<protein>
    <submittedName>
        <fullName evidence="8">Type IV secretion system protein VirB6</fullName>
    </submittedName>
</protein>
<keyword evidence="3 7" id="KW-0812">Transmembrane</keyword>
<dbReference type="GO" id="GO:0030255">
    <property type="term" value="P:protein secretion by the type IV secretion system"/>
    <property type="evidence" value="ECO:0007669"/>
    <property type="project" value="InterPro"/>
</dbReference>
<evidence type="ECO:0000256" key="1">
    <source>
        <dbReference type="ARBA" id="ARBA00004141"/>
    </source>
</evidence>
<sequence length="319" mass="33768">MNPASPTLFTEAYTYFNSQLNMFLTQRYGDVVDAVRGPLLAGLVIYLALYGYAIMRGAVQEPITDFVYRGVKLAIIFTAATTVAYQEWITGPLFNDAPSAVTEAISGKEYGQMGMVFDALEAQSIDVSNRLQAAADIMGITQAPRAIMYYILSFIVRLFAEIAACVGFGVSMLALISLAIIIAMGPIFIALALFDWGKRYFNGWLNQAFNYIVLLAIITTMASLITDLGEKVLGQMNLEDDISAALLYIGFYGLGTFFFFQAPSIASGITGGAAAGASDLVGNVARAASKPWLPSRGGGGGGGRGGGGRGAGGGTITKR</sequence>
<feature type="transmembrane region" description="Helical" evidence="7">
    <location>
        <begin position="147"/>
        <end position="169"/>
    </location>
</feature>
<comment type="caution">
    <text evidence="8">The sequence shown here is derived from an EMBL/GenBank/DDBJ whole genome shotgun (WGS) entry which is preliminary data.</text>
</comment>
<comment type="similarity">
    <text evidence="2">Belongs to the TrbL/VirB6 family.</text>
</comment>
<keyword evidence="9" id="KW-1185">Reference proteome</keyword>
<accession>A0A7W9BWE9</accession>
<gene>
    <name evidence="8" type="ORF">FHS99_003405</name>
</gene>
<evidence type="ECO:0000256" key="3">
    <source>
        <dbReference type="ARBA" id="ARBA00022692"/>
    </source>
</evidence>
<evidence type="ECO:0000256" key="5">
    <source>
        <dbReference type="ARBA" id="ARBA00023136"/>
    </source>
</evidence>